<dbReference type="InterPro" id="IPR041075">
    <property type="entry name" value="NOD1/2_WH"/>
</dbReference>
<comment type="caution">
    <text evidence="34">The sequence shown here is derived from an EMBL/GenBank/DDBJ whole genome shotgun (WGS) entry which is preliminary data.</text>
</comment>
<evidence type="ECO:0000256" key="25">
    <source>
        <dbReference type="ARBA" id="ARBA00023233"/>
    </source>
</evidence>
<evidence type="ECO:0000256" key="31">
    <source>
        <dbReference type="SAM" id="MobiDB-lite"/>
    </source>
</evidence>
<dbReference type="CDD" id="cd08321">
    <property type="entry name" value="Pyrin_ASC-like"/>
    <property type="match status" value="1"/>
</dbReference>
<keyword evidence="17" id="KW-0832">Ubl conjugation</keyword>
<name>A0AAN7P992_MYCAM</name>
<dbReference type="SUPFAM" id="SSF52047">
    <property type="entry name" value="RNI-like"/>
    <property type="match status" value="1"/>
</dbReference>
<dbReference type="InterPro" id="IPR001611">
    <property type="entry name" value="Leu-rich_rpt"/>
</dbReference>
<dbReference type="InterPro" id="IPR027417">
    <property type="entry name" value="P-loop_NTPase"/>
</dbReference>
<evidence type="ECO:0000256" key="17">
    <source>
        <dbReference type="ARBA" id="ARBA00022843"/>
    </source>
</evidence>
<evidence type="ECO:0000256" key="28">
    <source>
        <dbReference type="ARBA" id="ARBA00040040"/>
    </source>
</evidence>
<sequence>MAQEVEQLRADGVHKEVLREGTGPLPDFRDGTKATFHYRTLRCGDEETPLDDSRARGKPMELIAGKKFKLPVWEAALRTMRPGERARFRCDAKHVVLYPLVSKSLRNIAAGKDPLEGQRHCCSIAQLHEHYSLGYPDLDELQKNPQPLIFDIEVLKVEAPGSYRQDPWAMTDEEKLQAVPLIHKEGNELYRQGKVREAAAKYYDAIACLKNLQMKEQPGSPDWIELDQKITPLLLNYCQCKLQCEEYYEVLDHCSSILNKYEGKEPRAGPAGCGACRWGERFSLHLVQLAQEQDDPLLVRWQPVMAGEEHALAVLLQALRGLTPKGFQEFKTKLSEVHVEGGRNIPKDSLVKATRPCALASCMGENYGKDAAMDVAIGLFREMNQRDLAEKLLDEKVKDYKQKYREHVVREFLRYKEANSCLGESLSVSSRYTDLAITRTPQSERGGEHEAVGASRGCADTGSGAAAITVTAQTLFRPDEDGQTPQVVVLVGAPGMGKTMTVRKVMAEWVEGTLYTQFDYIFCIDCKDIAFTKEASVADLVSKCCPHRRTPAGKILDDQKKILFIFDGFEALGFSLVQPEDELSSDPREAKPLETTVISLLKKTVLPESSLLVTTRPTALRSLGRCLEGEYYAEILGFSAAVREDYFHRYFENDNKADVAFRFARGNKILYSLCIIPVMSWTICTILEQELYKKKNLVECSKTITQISVFYLSWLMRCRGRDKPQELQQFLRKLCSLAADGVWKHKVLFEEKEIKDCGLDQPELLPIFLNEKISKKGVDHGNIYSFTHLHLQEFFAAMFYVLEDDEEMVGDCGALAKDVNMLLESYSKSRKDLNLTVRFLFGLVSQKSREYAEDVIGCRISPQAREDTLRWLQGRHSGISQPSQALKVSELDTFHFVFETNEKSFAQSALARFTAIDLQDIRLTLYDQMALSFCIRQWAGLGCVTLRGCSFDRPDPGEELAASVPRPNRPACAWALVWLHVPLLARKGEIPGAEISSAPRALLGSSSGASGGGPRPRPRPLAERRQEELHSPIHLLCQALRHPGSNARALRLWWCGLSGPCCAELAALLAQHPSLARLELGDGTLGDGGVRLLCEGLRQPGCRLRVLRLRYSRLTSACCEDLAAALGASPCLEELDLSFSEGLRDAGVQLLCEGLRHHACRLQTLRLGSCRLTGACCQALAARLVESPRLACLDLSDNELGADGVLQLCQQLRHPACSLRALGLSTSALSEEALQELAALRALKPDLKIGYLLEQDVPQAGAMARLPFRRGVLPGAGGPGGRRVLPSFRRAPLL</sequence>
<dbReference type="PANTHER" id="PTHR45690">
    <property type="entry name" value="NACHT, LRR AND PYD DOMAINS-CONTAINING PROTEIN 12"/>
    <property type="match status" value="1"/>
</dbReference>
<keyword evidence="14" id="KW-0378">Hydrolase</keyword>
<dbReference type="GO" id="GO:0045087">
    <property type="term" value="P:innate immune response"/>
    <property type="evidence" value="ECO:0007669"/>
    <property type="project" value="UniProtKB-KW"/>
</dbReference>
<evidence type="ECO:0000256" key="9">
    <source>
        <dbReference type="ARBA" id="ARBA00022499"/>
    </source>
</evidence>
<keyword evidence="22" id="KW-0804">Transcription</keyword>
<dbReference type="Pfam" id="PF05729">
    <property type="entry name" value="NACHT"/>
    <property type="match status" value="1"/>
</dbReference>
<dbReference type="Gene3D" id="3.10.50.40">
    <property type="match status" value="1"/>
</dbReference>
<evidence type="ECO:0000256" key="27">
    <source>
        <dbReference type="ARBA" id="ARBA00033240"/>
    </source>
</evidence>
<dbReference type="InterPro" id="IPR046357">
    <property type="entry name" value="PPIase_dom_sf"/>
</dbReference>
<dbReference type="SUPFAM" id="SSF54534">
    <property type="entry name" value="FKBP-like"/>
    <property type="match status" value="1"/>
</dbReference>
<keyword evidence="23" id="KW-0395">Inflammatory response</keyword>
<evidence type="ECO:0000256" key="8">
    <source>
        <dbReference type="ARBA" id="ARBA00022490"/>
    </source>
</evidence>
<evidence type="ECO:0000256" key="14">
    <source>
        <dbReference type="ARBA" id="ARBA00022801"/>
    </source>
</evidence>
<reference evidence="34 35" key="1">
    <citation type="journal article" date="2023" name="J. Hered.">
        <title>Chromosome-level genome of the wood stork (Mycteria americana) provides insight into avian chromosome evolution.</title>
        <authorList>
            <person name="Flamio R. Jr."/>
            <person name="Ramstad K.M."/>
        </authorList>
    </citation>
    <scope>NUCLEOTIDE SEQUENCE [LARGE SCALE GENOMIC DNA]</scope>
    <source>
        <strain evidence="34">JAX WOST 10</strain>
    </source>
</reference>
<dbReference type="InterPro" id="IPR032675">
    <property type="entry name" value="LRR_dom_sf"/>
</dbReference>
<evidence type="ECO:0000313" key="34">
    <source>
        <dbReference type="EMBL" id="KAK4822743.1"/>
    </source>
</evidence>
<dbReference type="GO" id="GO:0005815">
    <property type="term" value="C:microtubule organizing center"/>
    <property type="evidence" value="ECO:0007669"/>
    <property type="project" value="UniProtKB-SubCell"/>
</dbReference>
<protein>
    <recommendedName>
        <fullName evidence="28">NACHT, LRR and PYD domains-containing protein 3</fullName>
    </recommendedName>
    <alternativeName>
        <fullName evidence="27">NF-kappa-B inhibitor-like protein 2</fullName>
    </alternativeName>
    <alternativeName>
        <fullName evidence="26">Nuclear factor of kappa light polypeptide gene enhancer in B-cells inhibitor-like 2</fullName>
    </alternativeName>
</protein>
<dbReference type="Pfam" id="PF23322">
    <property type="entry name" value="PPIase_AIP"/>
    <property type="match status" value="1"/>
</dbReference>
<dbReference type="SUPFAM" id="SSF48452">
    <property type="entry name" value="TPR-like"/>
    <property type="match status" value="1"/>
</dbReference>
<dbReference type="GO" id="GO:0005739">
    <property type="term" value="C:mitochondrion"/>
    <property type="evidence" value="ECO:0007669"/>
    <property type="project" value="UniProtKB-SubCell"/>
</dbReference>
<evidence type="ECO:0000256" key="30">
    <source>
        <dbReference type="ARBA" id="ARBA00048778"/>
    </source>
</evidence>
<comment type="catalytic activity">
    <reaction evidence="30">
        <text>ATP + H2O = ADP + phosphate + H(+)</text>
        <dbReference type="Rhea" id="RHEA:13065"/>
        <dbReference type="ChEBI" id="CHEBI:15377"/>
        <dbReference type="ChEBI" id="CHEBI:15378"/>
        <dbReference type="ChEBI" id="CHEBI:30616"/>
        <dbReference type="ChEBI" id="CHEBI:43474"/>
        <dbReference type="ChEBI" id="CHEBI:456216"/>
    </reaction>
    <physiologicalReaction direction="left-to-right" evidence="30">
        <dbReference type="Rhea" id="RHEA:13066"/>
    </physiologicalReaction>
</comment>
<organism evidence="34 35">
    <name type="scientific">Mycteria americana</name>
    <name type="common">Wood stork</name>
    <dbReference type="NCBI Taxonomy" id="33587"/>
    <lineage>
        <taxon>Eukaryota</taxon>
        <taxon>Metazoa</taxon>
        <taxon>Chordata</taxon>
        <taxon>Craniata</taxon>
        <taxon>Vertebrata</taxon>
        <taxon>Euteleostomi</taxon>
        <taxon>Archelosauria</taxon>
        <taxon>Archosauria</taxon>
        <taxon>Dinosauria</taxon>
        <taxon>Saurischia</taxon>
        <taxon>Theropoda</taxon>
        <taxon>Coelurosauria</taxon>
        <taxon>Aves</taxon>
        <taxon>Neognathae</taxon>
        <taxon>Neoaves</taxon>
        <taxon>Aequornithes</taxon>
        <taxon>Ciconiiformes</taxon>
        <taxon>Ciconiidae</taxon>
        <taxon>Mycteria</taxon>
    </lineage>
</organism>
<dbReference type="SMART" id="SM00368">
    <property type="entry name" value="LRR_RI"/>
    <property type="match status" value="6"/>
</dbReference>
<dbReference type="Gene3D" id="1.10.533.10">
    <property type="entry name" value="Death Domain, Fas"/>
    <property type="match status" value="1"/>
</dbReference>
<comment type="function">
    <text evidence="29">Independently of inflammasome activation, regulates the differentiation of T helper 2 (Th2) cells and has a role in Th2 cell-dependent asthma and tumor growth. During Th2 differentiation, required for optimal IRF4 binding to IL4 promoter and for IRF4-dependent IL4 transcription. Binds to the consensus DNA sequence 5'-GRRGGNRGAG-3'. May also participate in the transcription of IL5, IL13, GATA3, CCR3, CCR4 and MAF.</text>
</comment>
<evidence type="ECO:0000256" key="22">
    <source>
        <dbReference type="ARBA" id="ARBA00023163"/>
    </source>
</evidence>
<evidence type="ECO:0000256" key="24">
    <source>
        <dbReference type="ARBA" id="ARBA00023212"/>
    </source>
</evidence>
<evidence type="ECO:0000256" key="15">
    <source>
        <dbReference type="ARBA" id="ARBA00022824"/>
    </source>
</evidence>
<dbReference type="InterPro" id="IPR050637">
    <property type="entry name" value="NLRP_innate_immun_reg"/>
</dbReference>
<dbReference type="InterPro" id="IPR007111">
    <property type="entry name" value="NACHT_NTPase"/>
</dbReference>
<dbReference type="GO" id="GO:0005524">
    <property type="term" value="F:ATP binding"/>
    <property type="evidence" value="ECO:0007669"/>
    <property type="project" value="UniProtKB-KW"/>
</dbReference>
<dbReference type="GO" id="GO:0006954">
    <property type="term" value="P:inflammatory response"/>
    <property type="evidence" value="ECO:0007669"/>
    <property type="project" value="UniProtKB-KW"/>
</dbReference>
<dbReference type="PANTHER" id="PTHR45690:SF19">
    <property type="entry name" value="NACHT, LRR AND PYD DOMAINS-CONTAINING PROTEIN 3"/>
    <property type="match status" value="1"/>
</dbReference>
<evidence type="ECO:0000256" key="4">
    <source>
        <dbReference type="ARBA" id="ARBA00004267"/>
    </source>
</evidence>
<dbReference type="GO" id="GO:0005634">
    <property type="term" value="C:nucleus"/>
    <property type="evidence" value="ECO:0007669"/>
    <property type="project" value="UniProtKB-SubCell"/>
</dbReference>
<dbReference type="PROSITE" id="PS50837">
    <property type="entry name" value="NACHT"/>
    <property type="match status" value="1"/>
</dbReference>
<evidence type="ECO:0000256" key="20">
    <source>
        <dbReference type="ARBA" id="ARBA00023128"/>
    </source>
</evidence>
<dbReference type="Pfam" id="PF17779">
    <property type="entry name" value="WHD_NOD2"/>
    <property type="match status" value="1"/>
</dbReference>
<keyword evidence="24" id="KW-0206">Cytoskeleton</keyword>
<evidence type="ECO:0000256" key="11">
    <source>
        <dbReference type="ARBA" id="ARBA00022553"/>
    </source>
</evidence>
<dbReference type="Gene3D" id="3.40.50.300">
    <property type="entry name" value="P-loop containing nucleotide triphosphate hydrolases"/>
    <property type="match status" value="1"/>
</dbReference>
<feature type="domain" description="Pyrin" evidence="32">
    <location>
        <begin position="305"/>
        <end position="398"/>
    </location>
</feature>
<evidence type="ECO:0000256" key="2">
    <source>
        <dbReference type="ARBA" id="ARBA00004173"/>
    </source>
</evidence>
<dbReference type="InterPro" id="IPR011990">
    <property type="entry name" value="TPR-like_helical_dom_sf"/>
</dbReference>
<dbReference type="GO" id="GO:0000139">
    <property type="term" value="C:Golgi membrane"/>
    <property type="evidence" value="ECO:0007669"/>
    <property type="project" value="UniProtKB-SubCell"/>
</dbReference>
<dbReference type="Gene3D" id="1.25.40.10">
    <property type="entry name" value="Tetratricopeptide repeat domain"/>
    <property type="match status" value="1"/>
</dbReference>
<evidence type="ECO:0000259" key="33">
    <source>
        <dbReference type="PROSITE" id="PS50837"/>
    </source>
</evidence>
<dbReference type="Pfam" id="PF17776">
    <property type="entry name" value="NLRC4_HD2"/>
    <property type="match status" value="1"/>
</dbReference>
<dbReference type="GO" id="GO:0003755">
    <property type="term" value="F:peptidyl-prolyl cis-trans isomerase activity"/>
    <property type="evidence" value="ECO:0007669"/>
    <property type="project" value="InterPro"/>
</dbReference>
<keyword evidence="25" id="KW-1271">Inflammasome</keyword>
<dbReference type="SMART" id="SM01289">
    <property type="entry name" value="PYRIN"/>
    <property type="match status" value="1"/>
</dbReference>
<feature type="region of interest" description="Disordered" evidence="31">
    <location>
        <begin position="1004"/>
        <end position="1024"/>
    </location>
</feature>
<proteinExistence type="inferred from homology"/>
<evidence type="ECO:0000256" key="29">
    <source>
        <dbReference type="ARBA" id="ARBA00045987"/>
    </source>
</evidence>
<dbReference type="EMBL" id="JAUNZN010000004">
    <property type="protein sequence ID" value="KAK4822743.1"/>
    <property type="molecule type" value="Genomic_DNA"/>
</dbReference>
<keyword evidence="16" id="KW-0067">ATP-binding</keyword>
<evidence type="ECO:0000256" key="23">
    <source>
        <dbReference type="ARBA" id="ARBA00023198"/>
    </source>
</evidence>
<dbReference type="SUPFAM" id="SSF47986">
    <property type="entry name" value="DEATH domain"/>
    <property type="match status" value="1"/>
</dbReference>
<keyword evidence="18" id="KW-0805">Transcription regulation</keyword>
<dbReference type="PROSITE" id="PS50824">
    <property type="entry name" value="DAPIN"/>
    <property type="match status" value="1"/>
</dbReference>
<evidence type="ECO:0000259" key="32">
    <source>
        <dbReference type="PROSITE" id="PS50824"/>
    </source>
</evidence>
<evidence type="ECO:0000256" key="13">
    <source>
        <dbReference type="ARBA" id="ARBA00022741"/>
    </source>
</evidence>
<keyword evidence="11" id="KW-0597">Phosphoprotein</keyword>
<dbReference type="InterPro" id="IPR041267">
    <property type="entry name" value="NLRP_HD2"/>
</dbReference>
<dbReference type="Pfam" id="PF13516">
    <property type="entry name" value="LRR_6"/>
    <property type="match status" value="2"/>
</dbReference>
<evidence type="ECO:0000256" key="1">
    <source>
        <dbReference type="ARBA" id="ARBA00004110"/>
    </source>
</evidence>
<evidence type="ECO:0000256" key="18">
    <source>
        <dbReference type="ARBA" id="ARBA00023015"/>
    </source>
</evidence>
<keyword evidence="35" id="KW-1185">Reference proteome</keyword>
<evidence type="ECO:0000256" key="19">
    <source>
        <dbReference type="ARBA" id="ARBA00023034"/>
    </source>
</evidence>
<keyword evidence="12" id="KW-0677">Repeat</keyword>
<keyword evidence="19" id="KW-0333">Golgi apparatus</keyword>
<evidence type="ECO:0000256" key="7">
    <source>
        <dbReference type="ARBA" id="ARBA00008665"/>
    </source>
</evidence>
<evidence type="ECO:0000256" key="16">
    <source>
        <dbReference type="ARBA" id="ARBA00022840"/>
    </source>
</evidence>
<evidence type="ECO:0000313" key="35">
    <source>
        <dbReference type="Proteomes" id="UP001333110"/>
    </source>
</evidence>
<feature type="domain" description="NACHT" evidence="33">
    <location>
        <begin position="486"/>
        <end position="689"/>
    </location>
</feature>
<dbReference type="Gene3D" id="3.80.10.10">
    <property type="entry name" value="Ribonuclease Inhibitor"/>
    <property type="match status" value="1"/>
</dbReference>
<dbReference type="InterPro" id="IPR004020">
    <property type="entry name" value="DAPIN"/>
</dbReference>
<dbReference type="InterPro" id="IPR056277">
    <property type="entry name" value="PPIase_AIP"/>
</dbReference>
<comment type="similarity">
    <text evidence="7">Belongs to the NLRP family.</text>
</comment>
<evidence type="ECO:0000256" key="3">
    <source>
        <dbReference type="ARBA" id="ARBA00004240"/>
    </source>
</evidence>
<dbReference type="SUPFAM" id="SSF52540">
    <property type="entry name" value="P-loop containing nucleoside triphosphate hydrolases"/>
    <property type="match status" value="1"/>
</dbReference>
<evidence type="ECO:0000256" key="26">
    <source>
        <dbReference type="ARBA" id="ARBA00030801"/>
    </source>
</evidence>
<keyword evidence="21" id="KW-0010">Activator</keyword>
<dbReference type="InterPro" id="IPR011029">
    <property type="entry name" value="DEATH-like_dom_sf"/>
</dbReference>
<dbReference type="Pfam" id="PF02758">
    <property type="entry name" value="PYRIN"/>
    <property type="match status" value="1"/>
</dbReference>
<gene>
    <name evidence="34" type="ORF">QYF61_019934</name>
</gene>
<accession>A0AAN7P992</accession>
<keyword evidence="10" id="KW-0964">Secreted</keyword>
<keyword evidence="13" id="KW-0547">Nucleotide-binding</keyword>
<keyword evidence="8" id="KW-0963">Cytoplasm</keyword>
<dbReference type="GO" id="GO:0061702">
    <property type="term" value="C:canonical inflammasome complex"/>
    <property type="evidence" value="ECO:0007669"/>
    <property type="project" value="UniProtKB-SubCell"/>
</dbReference>
<evidence type="ECO:0000256" key="10">
    <source>
        <dbReference type="ARBA" id="ARBA00022525"/>
    </source>
</evidence>
<dbReference type="Proteomes" id="UP001333110">
    <property type="component" value="Unassembled WGS sequence"/>
</dbReference>
<evidence type="ECO:0000256" key="21">
    <source>
        <dbReference type="ARBA" id="ARBA00023159"/>
    </source>
</evidence>
<keyword evidence="9" id="KW-1017">Isopeptide bond</keyword>
<keyword evidence="15" id="KW-0256">Endoplasmic reticulum</keyword>
<keyword evidence="20" id="KW-0496">Mitochondrion</keyword>
<evidence type="ECO:0000256" key="5">
    <source>
        <dbReference type="ARBA" id="ARBA00004394"/>
    </source>
</evidence>
<evidence type="ECO:0000256" key="12">
    <source>
        <dbReference type="ARBA" id="ARBA00022737"/>
    </source>
</evidence>
<comment type="subcellular location">
    <subcellularLocation>
        <location evidence="4">Cytoplasm</location>
        <location evidence="4">Cytoskeleton</location>
        <location evidence="4">Microtubule organizing center</location>
    </subcellularLocation>
    <subcellularLocation>
        <location evidence="3">Endoplasmic reticulum</location>
    </subcellularLocation>
    <subcellularLocation>
        <location evidence="5">Golgi apparatus membrane</location>
    </subcellularLocation>
    <subcellularLocation>
        <location evidence="1">Inflammasome</location>
    </subcellularLocation>
    <subcellularLocation>
        <location evidence="2">Mitochondrion</location>
    </subcellularLocation>
    <subcellularLocation>
        <location evidence="6">Secreted</location>
    </subcellularLocation>
</comment>
<evidence type="ECO:0000256" key="6">
    <source>
        <dbReference type="ARBA" id="ARBA00004613"/>
    </source>
</evidence>